<gene>
    <name evidence="1" type="ORF">KIL84_002771</name>
</gene>
<organism evidence="1 2">
    <name type="scientific">Mauremys mutica</name>
    <name type="common">yellowpond turtle</name>
    <dbReference type="NCBI Taxonomy" id="74926"/>
    <lineage>
        <taxon>Eukaryota</taxon>
        <taxon>Metazoa</taxon>
        <taxon>Chordata</taxon>
        <taxon>Craniata</taxon>
        <taxon>Vertebrata</taxon>
        <taxon>Euteleostomi</taxon>
        <taxon>Archelosauria</taxon>
        <taxon>Testudinata</taxon>
        <taxon>Testudines</taxon>
        <taxon>Cryptodira</taxon>
        <taxon>Durocryptodira</taxon>
        <taxon>Testudinoidea</taxon>
        <taxon>Geoemydidae</taxon>
        <taxon>Geoemydinae</taxon>
        <taxon>Mauremys</taxon>
    </lineage>
</organism>
<dbReference type="Proteomes" id="UP000827986">
    <property type="component" value="Unassembled WGS sequence"/>
</dbReference>
<reference evidence="1" key="1">
    <citation type="submission" date="2021-09" db="EMBL/GenBank/DDBJ databases">
        <title>The genome of Mauremys mutica provides insights into the evolution of semi-aquatic lifestyle.</title>
        <authorList>
            <person name="Gong S."/>
            <person name="Gao Y."/>
        </authorList>
    </citation>
    <scope>NUCLEOTIDE SEQUENCE</scope>
    <source>
        <strain evidence="1">MM-2020</strain>
        <tissue evidence="1">Muscle</tissue>
    </source>
</reference>
<sequence length="118" mass="12818">MLPTVPGNLSPSLPPQDSSFPSKDLMLLWYNNRCPSAQVMGTPCFPLPKKRVAVELVLSGEQQVAGASPTECTQPVLSAPRCHGDRLDEAGQTDELEVTLQTLWEANTNSHPCLQCQT</sequence>
<evidence type="ECO:0000313" key="2">
    <source>
        <dbReference type="Proteomes" id="UP000827986"/>
    </source>
</evidence>
<accession>A0A9D3WTX7</accession>
<keyword evidence="2" id="KW-1185">Reference proteome</keyword>
<proteinExistence type="predicted"/>
<name>A0A9D3WTX7_9SAUR</name>
<dbReference type="AlphaFoldDB" id="A0A9D3WTX7"/>
<dbReference type="EMBL" id="JAHDVG010000486">
    <property type="protein sequence ID" value="KAH1167288.1"/>
    <property type="molecule type" value="Genomic_DNA"/>
</dbReference>
<protein>
    <submittedName>
        <fullName evidence="1">Uncharacterized protein</fullName>
    </submittedName>
</protein>
<evidence type="ECO:0000313" key="1">
    <source>
        <dbReference type="EMBL" id="KAH1167288.1"/>
    </source>
</evidence>
<comment type="caution">
    <text evidence="1">The sequence shown here is derived from an EMBL/GenBank/DDBJ whole genome shotgun (WGS) entry which is preliminary data.</text>
</comment>